<feature type="coiled-coil region" evidence="1">
    <location>
        <begin position="79"/>
        <end position="106"/>
    </location>
</feature>
<accession>A0A0W8C5F6</accession>
<dbReference type="OrthoDB" id="162987at2759"/>
<dbReference type="Proteomes" id="UP000052943">
    <property type="component" value="Unassembled WGS sequence"/>
</dbReference>
<dbReference type="EMBL" id="LNFO01004868">
    <property type="protein sequence ID" value="KUF79321.1"/>
    <property type="molecule type" value="Genomic_DNA"/>
</dbReference>
<sequence>MKAATAELNKAPTTSSFVKTEIPDEDVASAGVAASEELAASVISSCYPTNINTNGSVDSERTQRKSRREKEAIRKRIYHQKIKDERNNLRQTVQDLTLKLEELKQGKQSTNLGFLNSVWRDLALEERDKLLRSEVEQRQLLAAAEAKAVCIKELCKHVPATVTKGISSPTTVDCNVSSPADLPTIPPFDYTMFRGHLRRVHEAYALTDSVLDAKSMADGVIMSSKRREIDNEVEYFELRQKYSEPFSYAHTQRTMWELGKMHHRQQDRHDFRRVARSDDLNVVRYRVTRTLATGSTVSMLKRYVAQRFVEENRTMFVWKTHTQGEGVFQGMHSDETGWICVQPATDADVTEVLVCGRQAPMRFGISTSTDVQVEEFHQMLQSCIHEDMVEITSGLDKLLLEDTLAGKGI</sequence>
<comment type="caution">
    <text evidence="2">The sequence shown here is derived from an EMBL/GenBank/DDBJ whole genome shotgun (WGS) entry which is preliminary data.</text>
</comment>
<proteinExistence type="predicted"/>
<evidence type="ECO:0000313" key="3">
    <source>
        <dbReference type="Proteomes" id="UP000052943"/>
    </source>
</evidence>
<evidence type="ECO:0000313" key="2">
    <source>
        <dbReference type="EMBL" id="KUF79321.1"/>
    </source>
</evidence>
<name>A0A0W8C5F6_PHYNI</name>
<keyword evidence="1" id="KW-0175">Coiled coil</keyword>
<reference evidence="2 3" key="1">
    <citation type="submission" date="2015-11" db="EMBL/GenBank/DDBJ databases">
        <title>Genomes and virulence difference between two physiological races of Phytophthora nicotianae.</title>
        <authorList>
            <person name="Liu H."/>
            <person name="Ma X."/>
            <person name="Yu H."/>
            <person name="Fang D."/>
            <person name="Li Y."/>
            <person name="Wang X."/>
            <person name="Wang W."/>
            <person name="Dong Y."/>
            <person name="Xiao B."/>
        </authorList>
    </citation>
    <scope>NUCLEOTIDE SEQUENCE [LARGE SCALE GENOMIC DNA]</scope>
    <source>
        <strain evidence="3">race 0</strain>
    </source>
</reference>
<protein>
    <submittedName>
        <fullName evidence="2">Uncharacterized protein</fullName>
    </submittedName>
</protein>
<organism evidence="2 3">
    <name type="scientific">Phytophthora nicotianae</name>
    <name type="common">Potato buckeye rot agent</name>
    <name type="synonym">Phytophthora parasitica</name>
    <dbReference type="NCBI Taxonomy" id="4792"/>
    <lineage>
        <taxon>Eukaryota</taxon>
        <taxon>Sar</taxon>
        <taxon>Stramenopiles</taxon>
        <taxon>Oomycota</taxon>
        <taxon>Peronosporomycetes</taxon>
        <taxon>Peronosporales</taxon>
        <taxon>Peronosporaceae</taxon>
        <taxon>Phytophthora</taxon>
    </lineage>
</organism>
<gene>
    <name evidence="2" type="ORF">AM587_10004367</name>
</gene>
<evidence type="ECO:0000256" key="1">
    <source>
        <dbReference type="SAM" id="Coils"/>
    </source>
</evidence>
<dbReference type="AlphaFoldDB" id="A0A0W8C5F6"/>